<feature type="transmembrane region" description="Helical" evidence="8">
    <location>
        <begin position="72"/>
        <end position="94"/>
    </location>
</feature>
<evidence type="ECO:0000256" key="2">
    <source>
        <dbReference type="ARBA" id="ARBA00007998"/>
    </source>
</evidence>
<evidence type="ECO:0000256" key="8">
    <source>
        <dbReference type="SAM" id="Phobius"/>
    </source>
</evidence>
<keyword evidence="4" id="KW-0309">Germination</keyword>
<evidence type="ECO:0000313" key="9">
    <source>
        <dbReference type="EMBL" id="RBW68534.1"/>
    </source>
</evidence>
<feature type="transmembrane region" description="Helical" evidence="8">
    <location>
        <begin position="106"/>
        <end position="124"/>
    </location>
</feature>
<organism evidence="9 10">
    <name type="scientific">Bacillus taeanensis</name>
    <dbReference type="NCBI Taxonomy" id="273032"/>
    <lineage>
        <taxon>Bacteria</taxon>
        <taxon>Bacillati</taxon>
        <taxon>Bacillota</taxon>
        <taxon>Bacilli</taxon>
        <taxon>Bacillales</taxon>
        <taxon>Bacillaceae</taxon>
        <taxon>Bacillus</taxon>
    </lineage>
</organism>
<keyword evidence="3" id="KW-0813">Transport</keyword>
<evidence type="ECO:0000256" key="3">
    <source>
        <dbReference type="ARBA" id="ARBA00022448"/>
    </source>
</evidence>
<dbReference type="Pfam" id="PF03845">
    <property type="entry name" value="Spore_permease"/>
    <property type="match status" value="1"/>
</dbReference>
<dbReference type="AlphaFoldDB" id="A0A366XWL7"/>
<dbReference type="RefSeq" id="WP_113807132.1">
    <property type="nucleotide sequence ID" value="NZ_QOCW01000019.1"/>
</dbReference>
<comment type="caution">
    <text evidence="9">The sequence shown here is derived from an EMBL/GenBank/DDBJ whole genome shotgun (WGS) entry which is preliminary data.</text>
</comment>
<reference evidence="9 10" key="1">
    <citation type="submission" date="2018-07" db="EMBL/GenBank/DDBJ databases">
        <title>Lottiidibacillus patelloidae gen. nov., sp. nov., isolated from the intestinal tract of a marine limpet and the reclassification of B. taeanensis BH030017T, B. algicola KMM 3737T and B. hwajinpoensis SW-72T as genus Lottiidibacillus.</title>
        <authorList>
            <person name="Liu R."/>
            <person name="Huang Z."/>
        </authorList>
    </citation>
    <scope>NUCLEOTIDE SEQUENCE [LARGE SCALE GENOMIC DNA]</scope>
    <source>
        <strain evidence="9 10">BH030017</strain>
    </source>
</reference>
<accession>A0A366XWL7</accession>
<keyword evidence="7 8" id="KW-0472">Membrane</keyword>
<evidence type="ECO:0000256" key="1">
    <source>
        <dbReference type="ARBA" id="ARBA00004141"/>
    </source>
</evidence>
<proteinExistence type="inferred from homology"/>
<keyword evidence="6 8" id="KW-1133">Transmembrane helix</keyword>
<evidence type="ECO:0000256" key="4">
    <source>
        <dbReference type="ARBA" id="ARBA00022544"/>
    </source>
</evidence>
<evidence type="ECO:0000256" key="6">
    <source>
        <dbReference type="ARBA" id="ARBA00022989"/>
    </source>
</evidence>
<feature type="transmembrane region" description="Helical" evidence="8">
    <location>
        <begin position="16"/>
        <end position="43"/>
    </location>
</feature>
<dbReference type="OrthoDB" id="2078716at2"/>
<dbReference type="EMBL" id="QOCW01000019">
    <property type="protein sequence ID" value="RBW68534.1"/>
    <property type="molecule type" value="Genomic_DNA"/>
</dbReference>
<dbReference type="Proteomes" id="UP000253314">
    <property type="component" value="Unassembled WGS sequence"/>
</dbReference>
<evidence type="ECO:0000313" key="10">
    <source>
        <dbReference type="Proteomes" id="UP000253314"/>
    </source>
</evidence>
<dbReference type="PANTHER" id="PTHR34975">
    <property type="entry name" value="SPORE GERMINATION PROTEIN A2"/>
    <property type="match status" value="1"/>
</dbReference>
<name>A0A366XWL7_9BACI</name>
<dbReference type="PANTHER" id="PTHR34975:SF2">
    <property type="entry name" value="SPORE GERMINATION PROTEIN A2"/>
    <property type="match status" value="1"/>
</dbReference>
<dbReference type="InterPro" id="IPR004761">
    <property type="entry name" value="Spore_GerAB"/>
</dbReference>
<gene>
    <name evidence="9" type="ORF">DS031_16305</name>
</gene>
<keyword evidence="10" id="KW-1185">Reference proteome</keyword>
<keyword evidence="5 8" id="KW-0812">Transmembrane</keyword>
<evidence type="ECO:0000256" key="7">
    <source>
        <dbReference type="ARBA" id="ARBA00023136"/>
    </source>
</evidence>
<dbReference type="GO" id="GO:0016020">
    <property type="term" value="C:membrane"/>
    <property type="evidence" value="ECO:0007669"/>
    <property type="project" value="UniProtKB-SubCell"/>
</dbReference>
<sequence>MIFPSHVNQPIKAKKAFIFGSVIGGIILIIIILLSILVLGHYITSLHQYPSYELFLKINIGNFIERIEAVMATIWFITIYFKMTMYFYGAVLGLSQMLKLNNYRPLILPLGMFLIPFSLVIYPNNAYMQTFETTVWIPYSFTIGIFLPLLLFGIAIFRKNMLGKST</sequence>
<protein>
    <submittedName>
        <fullName evidence="9">Uncharacterized protein</fullName>
    </submittedName>
</protein>
<comment type="subcellular location">
    <subcellularLocation>
        <location evidence="1">Membrane</location>
        <topology evidence="1">Multi-pass membrane protein</topology>
    </subcellularLocation>
</comment>
<dbReference type="GO" id="GO:0009847">
    <property type="term" value="P:spore germination"/>
    <property type="evidence" value="ECO:0007669"/>
    <property type="project" value="InterPro"/>
</dbReference>
<evidence type="ECO:0000256" key="5">
    <source>
        <dbReference type="ARBA" id="ARBA00022692"/>
    </source>
</evidence>
<feature type="transmembrane region" description="Helical" evidence="8">
    <location>
        <begin position="136"/>
        <end position="157"/>
    </location>
</feature>
<comment type="similarity">
    <text evidence="2">Belongs to the amino acid-polyamine-organocation (APC) superfamily. Spore germination protein (SGP) (TC 2.A.3.9) family.</text>
</comment>